<dbReference type="AlphaFoldDB" id="A0A5P3MP74"/>
<name>A0A5P3MP74_NEIAN</name>
<keyword evidence="1" id="KW-0812">Transmembrane</keyword>
<dbReference type="Pfam" id="PF10544">
    <property type="entry name" value="T5orf172"/>
    <property type="match status" value="1"/>
</dbReference>
<dbReference type="KEGG" id="naq:D0T90_00700"/>
<evidence type="ECO:0000313" key="3">
    <source>
        <dbReference type="EMBL" id="QEY23210.1"/>
    </source>
</evidence>
<accession>A0A5P3MP74</accession>
<keyword evidence="4" id="KW-1185">Reference proteome</keyword>
<dbReference type="InterPro" id="IPR018306">
    <property type="entry name" value="Phage_T5_Orf172_DNA-bd"/>
</dbReference>
<dbReference type="RefSeq" id="WP_123796064.1">
    <property type="nucleotide sequence ID" value="NZ_CP031699.1"/>
</dbReference>
<proteinExistence type="predicted"/>
<organism evidence="3 4">
    <name type="scientific">Neisseria animalis</name>
    <dbReference type="NCBI Taxonomy" id="492"/>
    <lineage>
        <taxon>Bacteria</taxon>
        <taxon>Pseudomonadati</taxon>
        <taxon>Pseudomonadota</taxon>
        <taxon>Betaproteobacteria</taxon>
        <taxon>Neisseriales</taxon>
        <taxon>Neisseriaceae</taxon>
        <taxon>Neisseria</taxon>
    </lineage>
</organism>
<reference evidence="3 4" key="1">
    <citation type="submission" date="2018-08" db="EMBL/GenBank/DDBJ databases">
        <title>Neisseria animalis ATCC 49930 complete genome.</title>
        <authorList>
            <person name="Veseli I.A."/>
            <person name="Mascarenhas dos Santos A.C."/>
            <person name="Buttler R."/>
            <person name="Pombert J.-F."/>
        </authorList>
    </citation>
    <scope>NUCLEOTIDE SEQUENCE [LARGE SCALE GENOMIC DNA]</scope>
    <source>
        <strain evidence="3 4">ATCC 49930</strain>
    </source>
</reference>
<dbReference type="OrthoDB" id="8265034at2"/>
<feature type="transmembrane region" description="Helical" evidence="1">
    <location>
        <begin position="126"/>
        <end position="144"/>
    </location>
</feature>
<evidence type="ECO:0000259" key="2">
    <source>
        <dbReference type="SMART" id="SM00974"/>
    </source>
</evidence>
<evidence type="ECO:0000256" key="1">
    <source>
        <dbReference type="SAM" id="Phobius"/>
    </source>
</evidence>
<gene>
    <name evidence="3" type="ORF">D0T90_00700</name>
</gene>
<dbReference type="EMBL" id="CP031699">
    <property type="protein sequence ID" value="QEY23210.1"/>
    <property type="molecule type" value="Genomic_DNA"/>
</dbReference>
<dbReference type="Proteomes" id="UP000325536">
    <property type="component" value="Chromosome"/>
</dbReference>
<keyword evidence="1" id="KW-0472">Membrane</keyword>
<dbReference type="SMART" id="SM00974">
    <property type="entry name" value="T5orf172"/>
    <property type="match status" value="1"/>
</dbReference>
<keyword evidence="1" id="KW-1133">Transmembrane helix</keyword>
<sequence>MKQGWVYILTNRGMPGLVKIGFTKNRPSQRAKELYGTGVAYPFEVAYQLRCYRYREVEKAAHDALSGRRVNGGREFFACTVDEAAEVLNYCAGKYLIEAQDLRSGLSGSRQMLSPPPSGRLQKRHFLWGTIVSAALLLVVWVVFRYASERPNGELVGRTEISEMSALEDVNMRTCPSTDCEVIAVLPAQSPIAVQFGTQTKKNWIYAEFHGDVCYPQYYLRGSGCREWAVNNIVEGWVYMPNLMPTENKQASDLEALF</sequence>
<evidence type="ECO:0000313" key="4">
    <source>
        <dbReference type="Proteomes" id="UP000325536"/>
    </source>
</evidence>
<feature type="domain" description="Bacteriophage T5 Orf172 DNA-binding" evidence="2">
    <location>
        <begin position="12"/>
        <end position="91"/>
    </location>
</feature>
<protein>
    <submittedName>
        <fullName evidence="3">GIY-YIG nuclease family protein</fullName>
    </submittedName>
</protein>